<evidence type="ECO:0000313" key="2">
    <source>
        <dbReference type="EMBL" id="PVI02542.1"/>
    </source>
</evidence>
<sequence>MDIPLRTLASKPSQPSTRFRDLLTPGGKDKPTPELRQALSLLHIRDLEGLENHFLALEAFLKPWSHYRDTYLLVRSQVAAAADTTDPTASTIRKADILWFYTHFMHGELRYDARADQNSDSFTHDETQYGRFDQSHWTQAEYEKQLYAWLLQEFKVGKGRNPYGFRYFELQNVCSAWENVFLPIVTAVRDSYDIQGRKHYGRLATFVEDRAPSRLAFPGIGNGGLSGSRSATMPTRVMSFSKQGHRISGSPPKSQVDLAPVHEQETVTNRELDEVDAELRNITEKYGGVVERPKFKKNMKDWLTAQKERSKQKKAARVESPMFGCQGIDEAEAAEAATQLTIAHNAISYESLGDDRSPISPVFPPPIVSSDSDVGAKDKGKKKMLKLGPFGMYGYTDADAGKPLKSPDHGVTRVLDIPDASPSASEKTPAQNVATEDEQPWTKPAPAFANPKLQHKSSDGLLYTAIRNSNPFAEENNLALRDDASSIYSTMSPQSAIPEPLFKNAIRSNENSIEPASVTTDEVNGYELVPSSSFVVQRMRDRLIQVQKLQQDIQSDLMHSQLSRSLVSAPSLNRARFATQSAESEHTASLNAGSPRASLRSPTHSSLDDENNSLYDGPAPPIPAKNPRRSQTVRMSTSSNSSNPSSPSSPTRSPFRNTPLARSSTVHGGQTKVVAPSSSISPIMHERIVSRENIRAHLALSTHGVGYNDSEDGENLPGMAGSVDRTEHSHPEGSPDVQRQGHVLEDKIHGDDSGAGAGAGVGVNDTGISPTNFSQPFYTYNKHFFPRKDRGQGSPNVSAEYKF</sequence>
<feature type="compositionally biased region" description="Low complexity" evidence="1">
    <location>
        <begin position="636"/>
        <end position="659"/>
    </location>
</feature>
<feature type="region of interest" description="Disordered" evidence="1">
    <location>
        <begin position="577"/>
        <end position="677"/>
    </location>
</feature>
<dbReference type="OrthoDB" id="3799259at2759"/>
<evidence type="ECO:0000313" key="3">
    <source>
        <dbReference type="Proteomes" id="UP000244855"/>
    </source>
</evidence>
<dbReference type="Proteomes" id="UP000244855">
    <property type="component" value="Unassembled WGS sequence"/>
</dbReference>
<name>A0A2V1DX85_9PLEO</name>
<keyword evidence="3" id="KW-1185">Reference proteome</keyword>
<evidence type="ECO:0000256" key="1">
    <source>
        <dbReference type="SAM" id="MobiDB-lite"/>
    </source>
</evidence>
<feature type="region of interest" description="Disordered" evidence="1">
    <location>
        <begin position="1"/>
        <end position="30"/>
    </location>
</feature>
<feature type="region of interest" description="Disordered" evidence="1">
    <location>
        <begin position="417"/>
        <end position="442"/>
    </location>
</feature>
<organism evidence="2 3">
    <name type="scientific">Periconia macrospinosa</name>
    <dbReference type="NCBI Taxonomy" id="97972"/>
    <lineage>
        <taxon>Eukaryota</taxon>
        <taxon>Fungi</taxon>
        <taxon>Dikarya</taxon>
        <taxon>Ascomycota</taxon>
        <taxon>Pezizomycotina</taxon>
        <taxon>Dothideomycetes</taxon>
        <taxon>Pleosporomycetidae</taxon>
        <taxon>Pleosporales</taxon>
        <taxon>Massarineae</taxon>
        <taxon>Periconiaceae</taxon>
        <taxon>Periconia</taxon>
    </lineage>
</organism>
<protein>
    <submittedName>
        <fullName evidence="2">Uncharacterized protein</fullName>
    </submittedName>
</protein>
<feature type="compositionally biased region" description="Polar residues" evidence="1">
    <location>
        <begin position="422"/>
        <end position="434"/>
    </location>
</feature>
<feature type="compositionally biased region" description="Polar residues" evidence="1">
    <location>
        <begin position="578"/>
        <end position="592"/>
    </location>
</feature>
<reference evidence="2 3" key="1">
    <citation type="journal article" date="2018" name="Sci. Rep.">
        <title>Comparative genomics provides insights into the lifestyle and reveals functional heterogeneity of dark septate endophytic fungi.</title>
        <authorList>
            <person name="Knapp D.G."/>
            <person name="Nemeth J.B."/>
            <person name="Barry K."/>
            <person name="Hainaut M."/>
            <person name="Henrissat B."/>
            <person name="Johnson J."/>
            <person name="Kuo A."/>
            <person name="Lim J.H.P."/>
            <person name="Lipzen A."/>
            <person name="Nolan M."/>
            <person name="Ohm R.A."/>
            <person name="Tamas L."/>
            <person name="Grigoriev I.V."/>
            <person name="Spatafora J.W."/>
            <person name="Nagy L.G."/>
            <person name="Kovacs G.M."/>
        </authorList>
    </citation>
    <scope>NUCLEOTIDE SEQUENCE [LARGE SCALE GENOMIC DNA]</scope>
    <source>
        <strain evidence="2 3">DSE2036</strain>
    </source>
</reference>
<dbReference type="AlphaFoldDB" id="A0A2V1DX85"/>
<dbReference type="EMBL" id="KZ805342">
    <property type="protein sequence ID" value="PVI02542.1"/>
    <property type="molecule type" value="Genomic_DNA"/>
</dbReference>
<proteinExistence type="predicted"/>
<gene>
    <name evidence="2" type="ORF">DM02DRAFT_304719</name>
</gene>
<accession>A0A2V1DX85</accession>